<accession>A0A8J3QCZ2</accession>
<evidence type="ECO:0000313" key="3">
    <source>
        <dbReference type="Proteomes" id="UP000612899"/>
    </source>
</evidence>
<reference evidence="2" key="1">
    <citation type="submission" date="2021-01" db="EMBL/GenBank/DDBJ databases">
        <title>Whole genome shotgun sequence of Rhizocola hellebori NBRC 109834.</title>
        <authorList>
            <person name="Komaki H."/>
            <person name="Tamura T."/>
        </authorList>
    </citation>
    <scope>NUCLEOTIDE SEQUENCE</scope>
    <source>
        <strain evidence="2">NBRC 109834</strain>
    </source>
</reference>
<name>A0A8J3QCZ2_9ACTN</name>
<evidence type="ECO:0000313" key="2">
    <source>
        <dbReference type="EMBL" id="GIH07385.1"/>
    </source>
</evidence>
<sequence length="189" mass="21027">MNLAETSDLLALIARYDNRRIDDATVVAWQAVLQDLELPDCQAAVVRHTAGSDAYLKPFHIRQLVKLIRDENRKGQAEPLALPSRFEADEIRDQRIANGVTVLADHWKAPDGPPTDDLHGQALVRARRERGKRPVPGQRGSRVGGKQIKMPKLVPPPWANPDVAEQQAIQLLHESGKACGRRSCLRCQS</sequence>
<protein>
    <submittedName>
        <fullName evidence="2">Uncharacterized protein</fullName>
    </submittedName>
</protein>
<keyword evidence="3" id="KW-1185">Reference proteome</keyword>
<dbReference type="RefSeq" id="WP_203911175.1">
    <property type="nucleotide sequence ID" value="NZ_BONY01000036.1"/>
</dbReference>
<proteinExistence type="predicted"/>
<organism evidence="2 3">
    <name type="scientific">Rhizocola hellebori</name>
    <dbReference type="NCBI Taxonomy" id="1392758"/>
    <lineage>
        <taxon>Bacteria</taxon>
        <taxon>Bacillati</taxon>
        <taxon>Actinomycetota</taxon>
        <taxon>Actinomycetes</taxon>
        <taxon>Micromonosporales</taxon>
        <taxon>Micromonosporaceae</taxon>
        <taxon>Rhizocola</taxon>
    </lineage>
</organism>
<dbReference type="AlphaFoldDB" id="A0A8J3QCZ2"/>
<feature type="region of interest" description="Disordered" evidence="1">
    <location>
        <begin position="126"/>
        <end position="150"/>
    </location>
</feature>
<dbReference type="Proteomes" id="UP000612899">
    <property type="component" value="Unassembled WGS sequence"/>
</dbReference>
<comment type="caution">
    <text evidence="2">The sequence shown here is derived from an EMBL/GenBank/DDBJ whole genome shotgun (WGS) entry which is preliminary data.</text>
</comment>
<evidence type="ECO:0000256" key="1">
    <source>
        <dbReference type="SAM" id="MobiDB-lite"/>
    </source>
</evidence>
<gene>
    <name evidence="2" type="ORF">Rhe02_54520</name>
</gene>
<dbReference type="EMBL" id="BONY01000036">
    <property type="protein sequence ID" value="GIH07385.1"/>
    <property type="molecule type" value="Genomic_DNA"/>
</dbReference>